<organism evidence="1 2">
    <name type="scientific">Prunus armeniaca</name>
    <name type="common">Apricot</name>
    <name type="synonym">Armeniaca vulgaris</name>
    <dbReference type="NCBI Taxonomy" id="36596"/>
    <lineage>
        <taxon>Eukaryota</taxon>
        <taxon>Viridiplantae</taxon>
        <taxon>Streptophyta</taxon>
        <taxon>Embryophyta</taxon>
        <taxon>Tracheophyta</taxon>
        <taxon>Spermatophyta</taxon>
        <taxon>Magnoliopsida</taxon>
        <taxon>eudicotyledons</taxon>
        <taxon>Gunneridae</taxon>
        <taxon>Pentapetalae</taxon>
        <taxon>rosids</taxon>
        <taxon>fabids</taxon>
        <taxon>Rosales</taxon>
        <taxon>Rosaceae</taxon>
        <taxon>Amygdaloideae</taxon>
        <taxon>Amygdaleae</taxon>
        <taxon>Prunus</taxon>
    </lineage>
</organism>
<proteinExistence type="predicted"/>
<dbReference type="EMBL" id="CAEKKB010000008">
    <property type="protein sequence ID" value="CAB4320734.1"/>
    <property type="molecule type" value="Genomic_DNA"/>
</dbReference>
<accession>A0A6J5YB02</accession>
<name>A0A6J5YB02_PRUAR</name>
<protein>
    <submittedName>
        <fullName evidence="1">Uncharacterized protein</fullName>
    </submittedName>
</protein>
<keyword evidence="2" id="KW-1185">Reference proteome</keyword>
<sequence>MHHDYSYIIEPFPKIGGASGRGRTGKEREKYVRLWEIPEIVMVVFLVSVDSLPLKLHAMWPLCREALMERNVPLPQQYPSEIYFPDSQQKQSSS</sequence>
<evidence type="ECO:0000313" key="2">
    <source>
        <dbReference type="Proteomes" id="UP000507245"/>
    </source>
</evidence>
<reference evidence="2" key="1">
    <citation type="journal article" date="2020" name="Genome Biol.">
        <title>Gamete binning: chromosome-level and haplotype-resolved genome assembly enabled by high-throughput single-cell sequencing of gamete genomes.</title>
        <authorList>
            <person name="Campoy J.A."/>
            <person name="Sun H."/>
            <person name="Goel M."/>
            <person name="Jiao W.-B."/>
            <person name="Folz-Donahue K."/>
            <person name="Wang N."/>
            <person name="Rubio M."/>
            <person name="Liu C."/>
            <person name="Kukat C."/>
            <person name="Ruiz D."/>
            <person name="Huettel B."/>
            <person name="Schneeberger K."/>
        </authorList>
    </citation>
    <scope>NUCLEOTIDE SEQUENCE [LARGE SCALE GENOMIC DNA]</scope>
    <source>
        <strain evidence="2">cv. Rojo Pasion</strain>
    </source>
</reference>
<dbReference type="Proteomes" id="UP000507245">
    <property type="component" value="Unassembled WGS sequence"/>
</dbReference>
<gene>
    <name evidence="1" type="ORF">ORAREDHAP_LOCUS49691</name>
</gene>
<dbReference type="AlphaFoldDB" id="A0A6J5YB02"/>
<evidence type="ECO:0000313" key="1">
    <source>
        <dbReference type="EMBL" id="CAB4320734.1"/>
    </source>
</evidence>